<dbReference type="AlphaFoldDB" id="A0AAW0CWI0"/>
<keyword evidence="2" id="KW-1185">Reference proteome</keyword>
<evidence type="ECO:0000313" key="2">
    <source>
        <dbReference type="Proteomes" id="UP001362999"/>
    </source>
</evidence>
<organism evidence="1 2">
    <name type="scientific">Favolaschia claudopus</name>
    <dbReference type="NCBI Taxonomy" id="2862362"/>
    <lineage>
        <taxon>Eukaryota</taxon>
        <taxon>Fungi</taxon>
        <taxon>Dikarya</taxon>
        <taxon>Basidiomycota</taxon>
        <taxon>Agaricomycotina</taxon>
        <taxon>Agaricomycetes</taxon>
        <taxon>Agaricomycetidae</taxon>
        <taxon>Agaricales</taxon>
        <taxon>Marasmiineae</taxon>
        <taxon>Mycenaceae</taxon>
        <taxon>Favolaschia</taxon>
    </lineage>
</organism>
<proteinExistence type="predicted"/>
<dbReference type="Proteomes" id="UP001362999">
    <property type="component" value="Unassembled WGS sequence"/>
</dbReference>
<accession>A0AAW0CWI0</accession>
<evidence type="ECO:0000313" key="1">
    <source>
        <dbReference type="EMBL" id="KAK7042836.1"/>
    </source>
</evidence>
<protein>
    <submittedName>
        <fullName evidence="1">Uncharacterized protein</fullName>
    </submittedName>
</protein>
<reference evidence="1 2" key="1">
    <citation type="journal article" date="2024" name="J Genomics">
        <title>Draft genome sequencing and assembly of Favolaschia claudopus CIRM-BRFM 2984 isolated from oak limbs.</title>
        <authorList>
            <person name="Navarro D."/>
            <person name="Drula E."/>
            <person name="Chaduli D."/>
            <person name="Cazenave R."/>
            <person name="Ahrendt S."/>
            <person name="Wang J."/>
            <person name="Lipzen A."/>
            <person name="Daum C."/>
            <person name="Barry K."/>
            <person name="Grigoriev I.V."/>
            <person name="Favel A."/>
            <person name="Rosso M.N."/>
            <person name="Martin F."/>
        </authorList>
    </citation>
    <scope>NUCLEOTIDE SEQUENCE [LARGE SCALE GENOMIC DNA]</scope>
    <source>
        <strain evidence="1 2">CIRM-BRFM 2984</strain>
    </source>
</reference>
<name>A0AAW0CWI0_9AGAR</name>
<sequence>MSVIKMTRISNAEHLQSLADDARMEMTDPTAATGEGREVSEEYKGRVRGGVSVHQSLRHRFLATIRQDTSTLCRSPPASARNSLRTSRARFLRRRAGLQRVDSDTCRPPPTQPRYRRFDDKSTFKVGLIGSAKPSLKLPATASTLHHKPYLRGLTLIWDRVDVGGGA</sequence>
<comment type="caution">
    <text evidence="1">The sequence shown here is derived from an EMBL/GenBank/DDBJ whole genome shotgun (WGS) entry which is preliminary data.</text>
</comment>
<gene>
    <name evidence="1" type="ORF">R3P38DRAFT_3179372</name>
</gene>
<dbReference type="EMBL" id="JAWWNJ010000013">
    <property type="protein sequence ID" value="KAK7042836.1"/>
    <property type="molecule type" value="Genomic_DNA"/>
</dbReference>